<reference evidence="11 12" key="1">
    <citation type="submission" date="2021-06" db="EMBL/GenBank/DDBJ databases">
        <title>Caerostris darwini draft genome.</title>
        <authorList>
            <person name="Kono N."/>
            <person name="Arakawa K."/>
        </authorList>
    </citation>
    <scope>NUCLEOTIDE SEQUENCE [LARGE SCALE GENOMIC DNA]</scope>
</reference>
<evidence type="ECO:0000256" key="9">
    <source>
        <dbReference type="SAM" id="MobiDB-lite"/>
    </source>
</evidence>
<dbReference type="InterPro" id="IPR045109">
    <property type="entry name" value="LSDs-like"/>
</dbReference>
<dbReference type="SUPFAM" id="SSF51197">
    <property type="entry name" value="Clavaminate synthase-like"/>
    <property type="match status" value="1"/>
</dbReference>
<feature type="region of interest" description="Disordered" evidence="9">
    <location>
        <begin position="378"/>
        <end position="505"/>
    </location>
</feature>
<dbReference type="PANTHER" id="PTHR12549:SF38">
    <property type="entry name" value="JMJC DOMAIN-CONTAINING HISTONE DEMETHYLASE 2, ISOFORM A"/>
    <property type="match status" value="1"/>
</dbReference>
<keyword evidence="12" id="KW-1185">Reference proteome</keyword>
<dbReference type="AlphaFoldDB" id="A0AAV4R9M4"/>
<evidence type="ECO:0000313" key="11">
    <source>
        <dbReference type="EMBL" id="GIY16803.1"/>
    </source>
</evidence>
<evidence type="ECO:0000259" key="10">
    <source>
        <dbReference type="PROSITE" id="PS51184"/>
    </source>
</evidence>
<dbReference type="EC" id="1.14.11.65" evidence="7"/>
<protein>
    <recommendedName>
        <fullName evidence="7">[histone H3]-dimethyl-L-lysine(9) demethylase</fullName>
        <ecNumber evidence="7">1.14.11.65</ecNumber>
    </recommendedName>
</protein>
<comment type="cofactor">
    <cofactor evidence="1">
        <name>Fe(2+)</name>
        <dbReference type="ChEBI" id="CHEBI:29033"/>
    </cofactor>
</comment>
<organism evidence="11 12">
    <name type="scientific">Caerostris darwini</name>
    <dbReference type="NCBI Taxonomy" id="1538125"/>
    <lineage>
        <taxon>Eukaryota</taxon>
        <taxon>Metazoa</taxon>
        <taxon>Ecdysozoa</taxon>
        <taxon>Arthropoda</taxon>
        <taxon>Chelicerata</taxon>
        <taxon>Arachnida</taxon>
        <taxon>Araneae</taxon>
        <taxon>Araneomorphae</taxon>
        <taxon>Entelegynae</taxon>
        <taxon>Araneoidea</taxon>
        <taxon>Araneidae</taxon>
        <taxon>Caerostris</taxon>
    </lineage>
</organism>
<dbReference type="GO" id="GO:0003712">
    <property type="term" value="F:transcription coregulator activity"/>
    <property type="evidence" value="ECO:0007669"/>
    <property type="project" value="TreeGrafter"/>
</dbReference>
<feature type="region of interest" description="Disordered" evidence="9">
    <location>
        <begin position="184"/>
        <end position="218"/>
    </location>
</feature>
<evidence type="ECO:0000256" key="2">
    <source>
        <dbReference type="ARBA" id="ARBA00004123"/>
    </source>
</evidence>
<name>A0AAV4R9M4_9ARAC</name>
<feature type="compositionally biased region" description="Basic and acidic residues" evidence="9">
    <location>
        <begin position="389"/>
        <end position="455"/>
    </location>
</feature>
<evidence type="ECO:0000256" key="5">
    <source>
        <dbReference type="ARBA" id="ARBA00023004"/>
    </source>
</evidence>
<evidence type="ECO:0000256" key="7">
    <source>
        <dbReference type="ARBA" id="ARBA00038951"/>
    </source>
</evidence>
<dbReference type="GO" id="GO:0000118">
    <property type="term" value="C:histone deacetylase complex"/>
    <property type="evidence" value="ECO:0007669"/>
    <property type="project" value="TreeGrafter"/>
</dbReference>
<feature type="region of interest" description="Disordered" evidence="9">
    <location>
        <begin position="107"/>
        <end position="134"/>
    </location>
</feature>
<comment type="subcellular location">
    <subcellularLocation>
        <location evidence="2">Nucleus</location>
    </subcellularLocation>
</comment>
<dbReference type="Pfam" id="PF02373">
    <property type="entry name" value="JmjC"/>
    <property type="match status" value="1"/>
</dbReference>
<sequence>MSISQACGYSSDEMRLQSDEYSEGSGFNERKRKIRKLGYRTKSKLNSNILIPNRKSARKKIKTEESTCRTTNHKSKNKKNDDNDKELVSDDMCSTFSDVKPPSLFTRLRQRKLDRRKNSYSTGSNTSSALESDSRYAKSEPILITLDSDSEDEVLPILSSRPNRTARVQGEILRKFGKLSHSHVEDARYSETSSSEEENSKKKKRKKKKSVKHTSDGKKYVSSCFTDKQNLNVKRHNRNYDYVYSPIKQTHRIKIRNLRKRFESKNRLEHLTSLSIHSELLIKRSSSRLTVNSNRKKNNTRRNATVVGVYYNPKEAFKSERKRRKLSKISYKKESENEKSKRRESVSYNENDIKKITTPRRSLSIDIKIATSKDVTSKNNNLKTNLDNKNIKPDPEPKESDIKPEEDTELKLNDQHDLRNRGEDTECDSDKHLENKNEQKIHNNESDMENIKNQESDTLTEPMKKSSDDEKKTRNGNFHLKSKIHRGSSYKKKSINKTPIPGIIRKRGRPRLSESIPKSAKVSPFSENKSQIAFLQNTVCYIVAPKLSKCRECRLTNKNKKMQHVYCRFMEYRKLCFNKNGVIFNAGFSNPSDATDEHKNSWLPQPDNPPTDLDFQTSKKLLRLIGDQFCDLMVQEREAIDLHIGLQQVMTWKRIVQGVREMCDVCSTTIFNVHWVCPICGFSVCIDCYKVRKQGVVTEDDEEQSKDRDEFKWLLCTMRQPHEQDSLILTQIIPGDVLVIMNDLVHKVRDKLKIISYCRCSSQKVSSPDNIISTGLNKQLLSFVSKKFSSERNYNICTDKHVLKNTIDYEELDYEISDCSFRWLVLSDYSNDEMNNSSDGNSCTFEEFDLPSNSVKWNVPDSKELVDIFTNRFVDKKNDEIPVLNHFHKRYPQVESGRDPLPIRVYTKMESLIVFHDVSHSWFCNGRLLFLHSVDHTNNLLLFQEQWKRGQPILVQNVQEKLDMTLWHPDGFSRDFGDVKNDLVDCKTGSILKNLPMRKFWEGFENFSKRLTDENGEYMLLKLKDWPPGEDFSEKLPTRYQDLMKGLPLPEYTHRDGIFNLAGRLPTYFVRPDLGPKMYNAYGSALYPTKGTTNLHLDVSDAVNVMVYVGIPSDGNAELHIQEALKAIDEGGCDSLMRQRVRSINTKPGALWHIYNARDADKIRDLLTKVAIERGEKLEAHHDPIHDQSWYMDTELRTRLYREYGVEGYAIAQCLGDAVFIPAGAPHQVRNLHSCVKVAEDFVSPENIAHCFKLTQEFRHLSDTHTNHEG</sequence>
<comment type="caution">
    <text evidence="11">The sequence shown here is derived from an EMBL/GenBank/DDBJ whole genome shotgun (WGS) entry which is preliminary data.</text>
</comment>
<feature type="compositionally biased region" description="Low complexity" evidence="9">
    <location>
        <begin position="378"/>
        <end position="388"/>
    </location>
</feature>
<comment type="catalytic activity">
    <reaction evidence="8">
        <text>N(6),N(6)-dimethyl-L-lysyl(9)-[histone H3] + 2 2-oxoglutarate + 2 O2 = L-lysyl(9)-[histone H3] + 2 formaldehyde + 2 succinate + 2 CO2</text>
        <dbReference type="Rhea" id="RHEA:60188"/>
        <dbReference type="Rhea" id="RHEA-COMP:15541"/>
        <dbReference type="Rhea" id="RHEA-COMP:15546"/>
        <dbReference type="ChEBI" id="CHEBI:15379"/>
        <dbReference type="ChEBI" id="CHEBI:16526"/>
        <dbReference type="ChEBI" id="CHEBI:16810"/>
        <dbReference type="ChEBI" id="CHEBI:16842"/>
        <dbReference type="ChEBI" id="CHEBI:29969"/>
        <dbReference type="ChEBI" id="CHEBI:30031"/>
        <dbReference type="ChEBI" id="CHEBI:61976"/>
        <dbReference type="EC" id="1.14.11.65"/>
    </reaction>
</comment>
<evidence type="ECO:0000313" key="12">
    <source>
        <dbReference type="Proteomes" id="UP001054837"/>
    </source>
</evidence>
<dbReference type="InterPro" id="IPR003347">
    <property type="entry name" value="JmjC_dom"/>
</dbReference>
<dbReference type="PROSITE" id="PS51184">
    <property type="entry name" value="JMJC"/>
    <property type="match status" value="1"/>
</dbReference>
<dbReference type="GO" id="GO:0140683">
    <property type="term" value="F:histone H3K9me/H3K9me2 demethylase activity"/>
    <property type="evidence" value="ECO:0007669"/>
    <property type="project" value="UniProtKB-EC"/>
</dbReference>
<keyword evidence="4" id="KW-0560">Oxidoreductase</keyword>
<feature type="compositionally biased region" description="Basic residues" evidence="9">
    <location>
        <begin position="480"/>
        <end position="495"/>
    </location>
</feature>
<proteinExistence type="predicted"/>
<dbReference type="FunFam" id="2.60.120.650:FF:000004">
    <property type="entry name" value="Putative lysine-specific demethylase 3B"/>
    <property type="match status" value="1"/>
</dbReference>
<feature type="domain" description="JmjC" evidence="10">
    <location>
        <begin position="1054"/>
        <end position="1259"/>
    </location>
</feature>
<evidence type="ECO:0000256" key="3">
    <source>
        <dbReference type="ARBA" id="ARBA00022723"/>
    </source>
</evidence>
<dbReference type="GO" id="GO:0006357">
    <property type="term" value="P:regulation of transcription by RNA polymerase II"/>
    <property type="evidence" value="ECO:0007669"/>
    <property type="project" value="TreeGrafter"/>
</dbReference>
<dbReference type="Gene3D" id="2.60.120.650">
    <property type="entry name" value="Cupin"/>
    <property type="match status" value="1"/>
</dbReference>
<accession>A0AAV4R9M4</accession>
<dbReference type="PANTHER" id="PTHR12549">
    <property type="entry name" value="JMJC DOMAIN-CONTAINING HISTONE DEMETHYLATION PROTEIN"/>
    <property type="match status" value="1"/>
</dbReference>
<keyword evidence="6" id="KW-0539">Nucleus</keyword>
<feature type="compositionally biased region" description="Basic and acidic residues" evidence="9">
    <location>
        <begin position="462"/>
        <end position="473"/>
    </location>
</feature>
<feature type="region of interest" description="Disordered" evidence="9">
    <location>
        <begin position="1"/>
        <end position="31"/>
    </location>
</feature>
<evidence type="ECO:0000256" key="4">
    <source>
        <dbReference type="ARBA" id="ARBA00023002"/>
    </source>
</evidence>
<dbReference type="SMART" id="SM00558">
    <property type="entry name" value="JmjC"/>
    <property type="match status" value="1"/>
</dbReference>
<keyword evidence="3" id="KW-0479">Metal-binding</keyword>
<keyword evidence="5" id="KW-0408">Iron</keyword>
<feature type="compositionally biased region" description="Basic residues" evidence="9">
    <location>
        <begin position="201"/>
        <end position="212"/>
    </location>
</feature>
<dbReference type="GO" id="GO:0000785">
    <property type="term" value="C:chromatin"/>
    <property type="evidence" value="ECO:0007669"/>
    <property type="project" value="TreeGrafter"/>
</dbReference>
<feature type="region of interest" description="Disordered" evidence="9">
    <location>
        <begin position="43"/>
        <end position="89"/>
    </location>
</feature>
<evidence type="ECO:0000256" key="8">
    <source>
        <dbReference type="ARBA" id="ARBA00047648"/>
    </source>
</evidence>
<dbReference type="GO" id="GO:0046872">
    <property type="term" value="F:metal ion binding"/>
    <property type="evidence" value="ECO:0007669"/>
    <property type="project" value="UniProtKB-KW"/>
</dbReference>
<dbReference type="EMBL" id="BPLQ01005721">
    <property type="protein sequence ID" value="GIY16803.1"/>
    <property type="molecule type" value="Genomic_DNA"/>
</dbReference>
<dbReference type="GO" id="GO:0031490">
    <property type="term" value="F:chromatin DNA binding"/>
    <property type="evidence" value="ECO:0007669"/>
    <property type="project" value="TreeGrafter"/>
</dbReference>
<evidence type="ECO:0000256" key="1">
    <source>
        <dbReference type="ARBA" id="ARBA00001954"/>
    </source>
</evidence>
<feature type="compositionally biased region" description="Basic and acidic residues" evidence="9">
    <location>
        <begin position="78"/>
        <end position="88"/>
    </location>
</feature>
<evidence type="ECO:0000256" key="6">
    <source>
        <dbReference type="ARBA" id="ARBA00023242"/>
    </source>
</evidence>
<feature type="compositionally biased region" description="Polar residues" evidence="9">
    <location>
        <begin position="119"/>
        <end position="131"/>
    </location>
</feature>
<gene>
    <name evidence="11" type="primary">KDM3A</name>
    <name evidence="11" type="ORF">CDAR_558341</name>
</gene>
<dbReference type="Proteomes" id="UP001054837">
    <property type="component" value="Unassembled WGS sequence"/>
</dbReference>